<name>A0A411Z5C1_9RHOB</name>
<organism evidence="4 5">
    <name type="scientific">Pseudotabrizicola alkalilacus</name>
    <dbReference type="NCBI Taxonomy" id="2305252"/>
    <lineage>
        <taxon>Bacteria</taxon>
        <taxon>Pseudomonadati</taxon>
        <taxon>Pseudomonadota</taxon>
        <taxon>Alphaproteobacteria</taxon>
        <taxon>Rhodobacterales</taxon>
        <taxon>Paracoccaceae</taxon>
        <taxon>Pseudotabrizicola</taxon>
    </lineage>
</organism>
<dbReference type="InterPro" id="IPR000182">
    <property type="entry name" value="GNAT_dom"/>
</dbReference>
<dbReference type="OrthoDB" id="9789603at2"/>
<dbReference type="Gene3D" id="3.40.630.30">
    <property type="match status" value="1"/>
</dbReference>
<dbReference type="InterPro" id="IPR050832">
    <property type="entry name" value="Bact_Acetyltransf"/>
</dbReference>
<keyword evidence="2" id="KW-0012">Acyltransferase</keyword>
<evidence type="ECO:0000256" key="1">
    <source>
        <dbReference type="ARBA" id="ARBA00022679"/>
    </source>
</evidence>
<dbReference type="SUPFAM" id="SSF55729">
    <property type="entry name" value="Acyl-CoA N-acyltransferases (Nat)"/>
    <property type="match status" value="1"/>
</dbReference>
<dbReference type="CDD" id="cd04301">
    <property type="entry name" value="NAT_SF"/>
    <property type="match status" value="1"/>
</dbReference>
<keyword evidence="5" id="KW-1185">Reference proteome</keyword>
<reference evidence="4 5" key="1">
    <citation type="submission" date="2018-08" db="EMBL/GenBank/DDBJ databases">
        <title>Flavobacterium tibetense sp. nov., isolated from a wetland YonghuCo on Tibetan Plateau.</title>
        <authorList>
            <person name="Phurbu D."/>
            <person name="Lu H."/>
            <person name="Xing P."/>
        </authorList>
    </citation>
    <scope>NUCLEOTIDE SEQUENCE [LARGE SCALE GENOMIC DNA]</scope>
    <source>
        <strain evidence="4 5">DJC</strain>
    </source>
</reference>
<evidence type="ECO:0000313" key="4">
    <source>
        <dbReference type="EMBL" id="RGP38260.1"/>
    </source>
</evidence>
<evidence type="ECO:0000256" key="2">
    <source>
        <dbReference type="ARBA" id="ARBA00023315"/>
    </source>
</evidence>
<dbReference type="RefSeq" id="WP_118150309.1">
    <property type="nucleotide sequence ID" value="NZ_QWEY01000002.1"/>
</dbReference>
<dbReference type="EMBL" id="QWEY01000002">
    <property type="protein sequence ID" value="RGP38260.1"/>
    <property type="molecule type" value="Genomic_DNA"/>
</dbReference>
<evidence type="ECO:0000259" key="3">
    <source>
        <dbReference type="PROSITE" id="PS51186"/>
    </source>
</evidence>
<proteinExistence type="predicted"/>
<protein>
    <submittedName>
        <fullName evidence="4">GNAT family N-acetyltransferase</fullName>
    </submittedName>
</protein>
<keyword evidence="1 4" id="KW-0808">Transferase</keyword>
<sequence length="152" mass="16591">MTPHQALDPYDWPAVLRLIQTEFASMEGRIDPPSSMQVLTVEAIAEHARRGEVWVTGTPPVACMILTPKPQALYLGKLAVADSHRGKGLARALVEVAATRARVLGLPVLELQTRVELVENHAAFRAMGFAEVGRTAHPGYDRPTSVTFERAV</sequence>
<dbReference type="PANTHER" id="PTHR43877">
    <property type="entry name" value="AMINOALKYLPHOSPHONATE N-ACETYLTRANSFERASE-RELATED-RELATED"/>
    <property type="match status" value="1"/>
</dbReference>
<accession>A0A411Z5C1</accession>
<dbReference type="Pfam" id="PF00583">
    <property type="entry name" value="Acetyltransf_1"/>
    <property type="match status" value="1"/>
</dbReference>
<dbReference type="InterPro" id="IPR016181">
    <property type="entry name" value="Acyl_CoA_acyltransferase"/>
</dbReference>
<dbReference type="GO" id="GO:0016747">
    <property type="term" value="F:acyltransferase activity, transferring groups other than amino-acyl groups"/>
    <property type="evidence" value="ECO:0007669"/>
    <property type="project" value="InterPro"/>
</dbReference>
<feature type="domain" description="N-acetyltransferase" evidence="3">
    <location>
        <begin position="2"/>
        <end position="152"/>
    </location>
</feature>
<evidence type="ECO:0000313" key="5">
    <source>
        <dbReference type="Proteomes" id="UP000284547"/>
    </source>
</evidence>
<dbReference type="PROSITE" id="PS51186">
    <property type="entry name" value="GNAT"/>
    <property type="match status" value="1"/>
</dbReference>
<dbReference type="Proteomes" id="UP000284547">
    <property type="component" value="Unassembled WGS sequence"/>
</dbReference>
<gene>
    <name evidence="4" type="ORF">D1012_05390</name>
</gene>
<dbReference type="AlphaFoldDB" id="A0A411Z5C1"/>
<comment type="caution">
    <text evidence="4">The sequence shown here is derived from an EMBL/GenBank/DDBJ whole genome shotgun (WGS) entry which is preliminary data.</text>
</comment>